<dbReference type="SUPFAM" id="SSF74650">
    <property type="entry name" value="Galactose mutarotase-like"/>
    <property type="match status" value="1"/>
</dbReference>
<dbReference type="SMART" id="SM01038">
    <property type="entry name" value="Bgal_small_N"/>
    <property type="match status" value="1"/>
</dbReference>
<dbReference type="RefSeq" id="WP_064467648.1">
    <property type="nucleotide sequence ID" value="NZ_JAGGKH010000017.1"/>
</dbReference>
<dbReference type="GO" id="GO:0009341">
    <property type="term" value="C:beta-galactosidase complex"/>
    <property type="evidence" value="ECO:0007669"/>
    <property type="project" value="InterPro"/>
</dbReference>
<evidence type="ECO:0000256" key="8">
    <source>
        <dbReference type="RuleBase" id="RU361154"/>
    </source>
</evidence>
<proteinExistence type="inferred from homology"/>
<dbReference type="InterPro" id="IPR014718">
    <property type="entry name" value="GH-type_carb-bd"/>
</dbReference>
<dbReference type="Gene3D" id="2.60.40.10">
    <property type="entry name" value="Immunoglobulins"/>
    <property type="match status" value="2"/>
</dbReference>
<comment type="catalytic activity">
    <reaction evidence="1 8">
        <text>Hydrolysis of terminal non-reducing beta-D-galactose residues in beta-D-galactosides.</text>
        <dbReference type="EC" id="3.2.1.23"/>
    </reaction>
</comment>
<dbReference type="Gene3D" id="2.70.98.10">
    <property type="match status" value="1"/>
</dbReference>
<dbReference type="InterPro" id="IPR036156">
    <property type="entry name" value="Beta-gal/glucu_dom_sf"/>
</dbReference>
<dbReference type="PROSITE" id="PS00608">
    <property type="entry name" value="GLYCOSYL_HYDROL_F2_2"/>
    <property type="match status" value="1"/>
</dbReference>
<dbReference type="PRINTS" id="PR00132">
    <property type="entry name" value="GLHYDRLASE2"/>
</dbReference>
<dbReference type="Gene3D" id="2.60.120.260">
    <property type="entry name" value="Galactose-binding domain-like"/>
    <property type="match status" value="1"/>
</dbReference>
<organism evidence="10 11">
    <name type="scientific">Lederbergia galactosidilytica</name>
    <dbReference type="NCBI Taxonomy" id="217031"/>
    <lineage>
        <taxon>Bacteria</taxon>
        <taxon>Bacillati</taxon>
        <taxon>Bacillota</taxon>
        <taxon>Bacilli</taxon>
        <taxon>Bacillales</taxon>
        <taxon>Bacillaceae</taxon>
        <taxon>Lederbergia</taxon>
    </lineage>
</organism>
<evidence type="ECO:0000256" key="5">
    <source>
        <dbReference type="ARBA" id="ARBA00022801"/>
    </source>
</evidence>
<dbReference type="FunFam" id="2.60.40.10:FF:000680">
    <property type="entry name" value="Beta-galactosidase"/>
    <property type="match status" value="1"/>
</dbReference>
<dbReference type="InterPro" id="IPR023232">
    <property type="entry name" value="Glyco_hydro_2_AS"/>
</dbReference>
<dbReference type="InterPro" id="IPR017853">
    <property type="entry name" value="GH"/>
</dbReference>
<feature type="domain" description="Beta galactosidase small chain/" evidence="9">
    <location>
        <begin position="768"/>
        <end position="1038"/>
    </location>
</feature>
<dbReference type="InterPro" id="IPR004199">
    <property type="entry name" value="B-gal_small/dom_5"/>
</dbReference>
<evidence type="ECO:0000256" key="2">
    <source>
        <dbReference type="ARBA" id="ARBA00007401"/>
    </source>
</evidence>
<gene>
    <name evidence="10" type="ORF">ABB05_03155</name>
</gene>
<keyword evidence="5 8" id="KW-0378">Hydrolase</keyword>
<evidence type="ECO:0000259" key="9">
    <source>
        <dbReference type="SMART" id="SM01038"/>
    </source>
</evidence>
<dbReference type="SUPFAM" id="SSF51445">
    <property type="entry name" value="(Trans)glycosidases"/>
    <property type="match status" value="1"/>
</dbReference>
<dbReference type="Pfam" id="PF16353">
    <property type="entry name" value="LacZ_4"/>
    <property type="match status" value="1"/>
</dbReference>
<dbReference type="Gene3D" id="3.20.20.80">
    <property type="entry name" value="Glycosidases"/>
    <property type="match status" value="1"/>
</dbReference>
<keyword evidence="11" id="KW-1185">Reference proteome</keyword>
<dbReference type="InterPro" id="IPR006104">
    <property type="entry name" value="Glyco_hydro_2_N"/>
</dbReference>
<accession>A0A178A508</accession>
<dbReference type="InterPro" id="IPR006103">
    <property type="entry name" value="Glyco_hydro_2_cat"/>
</dbReference>
<evidence type="ECO:0000313" key="11">
    <source>
        <dbReference type="Proteomes" id="UP000077881"/>
    </source>
</evidence>
<evidence type="ECO:0000256" key="3">
    <source>
        <dbReference type="ARBA" id="ARBA00012756"/>
    </source>
</evidence>
<dbReference type="SUPFAM" id="SSF49785">
    <property type="entry name" value="Galactose-binding domain-like"/>
    <property type="match status" value="1"/>
</dbReference>
<comment type="similarity">
    <text evidence="2 8">Belongs to the glycosyl hydrolase 2 family.</text>
</comment>
<dbReference type="GO" id="GO:0004565">
    <property type="term" value="F:beta-galactosidase activity"/>
    <property type="evidence" value="ECO:0007669"/>
    <property type="project" value="UniProtKB-EC"/>
</dbReference>
<dbReference type="OrthoDB" id="9762066at2"/>
<evidence type="ECO:0000256" key="4">
    <source>
        <dbReference type="ARBA" id="ARBA00013303"/>
    </source>
</evidence>
<dbReference type="GO" id="GO:0005990">
    <property type="term" value="P:lactose catabolic process"/>
    <property type="evidence" value="ECO:0007669"/>
    <property type="project" value="TreeGrafter"/>
</dbReference>
<dbReference type="PANTHER" id="PTHR46323:SF2">
    <property type="entry name" value="BETA-GALACTOSIDASE"/>
    <property type="match status" value="1"/>
</dbReference>
<evidence type="ECO:0000313" key="10">
    <source>
        <dbReference type="EMBL" id="OAK75033.1"/>
    </source>
</evidence>
<keyword evidence="6 8" id="KW-0326">Glycosidase</keyword>
<dbReference type="Pfam" id="PF02929">
    <property type="entry name" value="Bgal_small_N"/>
    <property type="match status" value="1"/>
</dbReference>
<dbReference type="InterPro" id="IPR006102">
    <property type="entry name" value="Ig-like_GH2"/>
</dbReference>
<evidence type="ECO:0000256" key="7">
    <source>
        <dbReference type="ARBA" id="ARBA00032230"/>
    </source>
</evidence>
<dbReference type="PANTHER" id="PTHR46323">
    <property type="entry name" value="BETA-GALACTOSIDASE"/>
    <property type="match status" value="1"/>
</dbReference>
<dbReference type="InterPro" id="IPR013783">
    <property type="entry name" value="Ig-like_fold"/>
</dbReference>
<dbReference type="InterPro" id="IPR011013">
    <property type="entry name" value="Gal_mutarotase_sf_dom"/>
</dbReference>
<dbReference type="InterPro" id="IPR032312">
    <property type="entry name" value="LacZ_4"/>
</dbReference>
<dbReference type="InterPro" id="IPR050347">
    <property type="entry name" value="Bact_Beta-galactosidase"/>
</dbReference>
<protein>
    <recommendedName>
        <fullName evidence="4 8">Beta-galactosidase</fullName>
        <ecNumber evidence="3 8">3.2.1.23</ecNumber>
    </recommendedName>
    <alternativeName>
        <fullName evidence="7 8">Lactase</fullName>
    </alternativeName>
</protein>
<sequence>MLKSAEKFRYTPPKNGYPEWNNNPEIFQLNRCEAHATLMPFDTVEEALRGKRQASKNYQSLNGQWKFSFSETPEERSQDFYKANFDSSNWDTIKVPAHWQLQGYDYPQYTNVRYPWSETEDIQPPFAPTKYNPVGQYIQTFTLPKQWEKQPVYIHFEGVESAFYIWVNGEFVGYSEDTFTPAEFDLTPYLQDGENKVAVEVYRWSDASWLEDQDFWRLSGIFRDVYLYTTPIVHVQDFFVQTDLDAQYRDAELKIEAKIRNYLKQTDENIKFSAMLYDQTQNQIMKQPAMLELNMGDQEMREIHTSVFIENPLKWSAEQPNLYTLVLSLEDERGNILETISCKIGFRKFELKDGLMKINGERIVFKGVNRHEFHADKGRAIEYEDMVHDIKLMKQFNINAVRTSHYPNNPYLYELCDQYGLYVIDENNLETHGTWRYGQKELEDTVPGSKPEWTENVLDRCNSMFQRDKNHPSIIIWSLGNESFGGDNFLKMYQFFKDNDPTRLVHYEGVFHYRPSEAASDIESTMYIPPADVERYALEAEASDQPVKPYIICEYSHAMGNSNGNLFKYTELFDQYPILQGAFIWDWRDQALRTKTKDGVEFLAYGGDFGESPHDGNFSGNGLIFADGSITPKLIEVKKCYQNAEFKAIELENGIVQVWNKNLFTNLRDYTLSYEITTDGKRIRTGEVDIDVEPLETKNIELGFNLAGIEEKGEVILTIHLLRKSSTIWAEQGHEVAFEQFILREKEPENKVSQDGSLKVEEGTTDLVISGKNFIVCFQKETGDLSSYRFAGEELLKSPLRPNYWRAMTDNDRGSQLDQRSVTWREAGIKRQLESFTFETSEDQVVVSAKYQLPTSTESTVEVKYTIDLSGEILVDSTLVPGASLPEIPEVGMLFTMDSNFENIDWYGKGPHENYWDKHKSAKIGLYQGKVEEQYVPYLKPQECGNKTDVRWAAVTDERGIGIEITGVPTVEVNVLPYLPAELEEASHQYKLPESDKTVVRVNLKQMGVGGDDSWSQKTHPEFTLYADQTYHYQFKLKAIQK</sequence>
<dbReference type="InterPro" id="IPR006101">
    <property type="entry name" value="Glyco_hydro_2"/>
</dbReference>
<dbReference type="Proteomes" id="UP000077881">
    <property type="component" value="Unassembled WGS sequence"/>
</dbReference>
<dbReference type="InterPro" id="IPR008979">
    <property type="entry name" value="Galactose-bd-like_sf"/>
</dbReference>
<dbReference type="AlphaFoldDB" id="A0A178A508"/>
<dbReference type="PROSITE" id="PS00719">
    <property type="entry name" value="GLYCOSYL_HYDROL_F2_1"/>
    <property type="match status" value="1"/>
</dbReference>
<reference evidence="10 11" key="1">
    <citation type="submission" date="2015-05" db="EMBL/GenBank/DDBJ databases">
        <title>Comparison of genome.</title>
        <authorList>
            <person name="Zheng Z."/>
            <person name="Sun M."/>
        </authorList>
    </citation>
    <scope>NUCLEOTIDE SEQUENCE [LARGE SCALE GENOMIC DNA]</scope>
    <source>
        <strain evidence="10 11">G25-74</strain>
    </source>
</reference>
<dbReference type="SUPFAM" id="SSF49303">
    <property type="entry name" value="beta-Galactosidase/glucuronidase domain"/>
    <property type="match status" value="2"/>
</dbReference>
<dbReference type="EC" id="3.2.1.23" evidence="3 8"/>
<dbReference type="GO" id="GO:0030246">
    <property type="term" value="F:carbohydrate binding"/>
    <property type="evidence" value="ECO:0007669"/>
    <property type="project" value="InterPro"/>
</dbReference>
<dbReference type="Pfam" id="PF02836">
    <property type="entry name" value="Glyco_hydro_2_C"/>
    <property type="match status" value="1"/>
</dbReference>
<name>A0A178A508_9BACI</name>
<dbReference type="InterPro" id="IPR023230">
    <property type="entry name" value="Glyco_hydro_2_CS"/>
</dbReference>
<evidence type="ECO:0000256" key="6">
    <source>
        <dbReference type="ARBA" id="ARBA00023295"/>
    </source>
</evidence>
<dbReference type="Pfam" id="PF00703">
    <property type="entry name" value="Glyco_hydro_2"/>
    <property type="match status" value="1"/>
</dbReference>
<evidence type="ECO:0000256" key="1">
    <source>
        <dbReference type="ARBA" id="ARBA00001412"/>
    </source>
</evidence>
<dbReference type="EMBL" id="LDJR01000015">
    <property type="protein sequence ID" value="OAK75033.1"/>
    <property type="molecule type" value="Genomic_DNA"/>
</dbReference>
<dbReference type="Pfam" id="PF02837">
    <property type="entry name" value="Glyco_hydro_2_N"/>
    <property type="match status" value="1"/>
</dbReference>
<dbReference type="PATRIC" id="fig|217031.6.peg.687"/>
<dbReference type="STRING" id="217031.ABB05_03155"/>
<comment type="caution">
    <text evidence="10">The sequence shown here is derived from an EMBL/GenBank/DDBJ whole genome shotgun (WGS) entry which is preliminary data.</text>
</comment>